<dbReference type="Pfam" id="PF18602">
    <property type="entry name" value="Rap1a"/>
    <property type="match status" value="1"/>
</dbReference>
<proteinExistence type="predicted"/>
<feature type="domain" description="Rap1a immunity protein" evidence="2">
    <location>
        <begin position="34"/>
        <end position="123"/>
    </location>
</feature>
<comment type="caution">
    <text evidence="3">The sequence shown here is derived from an EMBL/GenBank/DDBJ whole genome shotgun (WGS) entry which is preliminary data.</text>
</comment>
<sequence>MRKALLALFAMGCVATHPALASEHRLSKMSVGGFLRICNDPGKSALCDAYLAGVADGGALTYLSSINRTGEGEAAFCIPSDEKTSAMRSKVVRWILNQQRQKSNLSGPVGKTVVAALHGAYPCNDARNGAAP</sequence>
<keyword evidence="4" id="KW-1185">Reference proteome</keyword>
<feature type="signal peptide" evidence="1">
    <location>
        <begin position="1"/>
        <end position="21"/>
    </location>
</feature>
<keyword evidence="1" id="KW-0732">Signal</keyword>
<accession>A0ABU7U4Y2</accession>
<dbReference type="RefSeq" id="WP_394819824.1">
    <property type="nucleotide sequence ID" value="NZ_JAWJZY010000003.1"/>
</dbReference>
<dbReference type="InterPro" id="IPR041238">
    <property type="entry name" value="Rap1a"/>
</dbReference>
<evidence type="ECO:0000256" key="1">
    <source>
        <dbReference type="SAM" id="SignalP"/>
    </source>
</evidence>
<protein>
    <recommendedName>
        <fullName evidence="2">Rap1a immunity protein domain-containing protein</fullName>
    </recommendedName>
</protein>
<dbReference type="EMBL" id="JAWJZY010000003">
    <property type="protein sequence ID" value="MEE8658934.1"/>
    <property type="molecule type" value="Genomic_DNA"/>
</dbReference>
<reference evidence="3 4" key="1">
    <citation type="submission" date="2023-10" db="EMBL/GenBank/DDBJ databases">
        <title>Sorlinia euscelidii gen. nov., sp. nov., an acetic acid bacteria isolated from the gut of Euscelidius variegatus emitter.</title>
        <authorList>
            <person name="Michoud G."/>
            <person name="Marasco R."/>
            <person name="Seferji K."/>
            <person name="Gonella E."/>
            <person name="Garuglieri E."/>
            <person name="Alma A."/>
            <person name="Mapelli F."/>
            <person name="Borin S."/>
            <person name="Daffonchio D."/>
            <person name="Crotti E."/>
        </authorList>
    </citation>
    <scope>NUCLEOTIDE SEQUENCE [LARGE SCALE GENOMIC DNA]</scope>
    <source>
        <strain evidence="3 4">EV16P</strain>
    </source>
</reference>
<name>A0ABU7U4Y2_9PROT</name>
<organism evidence="3 4">
    <name type="scientific">Sorlinia euscelidii</name>
    <dbReference type="NCBI Taxonomy" id="3081148"/>
    <lineage>
        <taxon>Bacteria</taxon>
        <taxon>Pseudomonadati</taxon>
        <taxon>Pseudomonadota</taxon>
        <taxon>Alphaproteobacteria</taxon>
        <taxon>Acetobacterales</taxon>
        <taxon>Acetobacteraceae</taxon>
        <taxon>Sorlinia</taxon>
    </lineage>
</organism>
<evidence type="ECO:0000259" key="2">
    <source>
        <dbReference type="Pfam" id="PF18602"/>
    </source>
</evidence>
<feature type="chain" id="PRO_5046827277" description="Rap1a immunity protein domain-containing protein" evidence="1">
    <location>
        <begin position="22"/>
        <end position="132"/>
    </location>
</feature>
<evidence type="ECO:0000313" key="4">
    <source>
        <dbReference type="Proteomes" id="UP001312908"/>
    </source>
</evidence>
<gene>
    <name evidence="3" type="ORF">DOFOFD_07910</name>
</gene>
<evidence type="ECO:0000313" key="3">
    <source>
        <dbReference type="EMBL" id="MEE8658934.1"/>
    </source>
</evidence>
<dbReference type="Proteomes" id="UP001312908">
    <property type="component" value="Unassembled WGS sequence"/>
</dbReference>
<dbReference type="Gene3D" id="1.10.890.40">
    <property type="match status" value="1"/>
</dbReference>